<feature type="transmembrane region" description="Helical" evidence="1">
    <location>
        <begin position="12"/>
        <end position="34"/>
    </location>
</feature>
<proteinExistence type="predicted"/>
<reference evidence="2" key="1">
    <citation type="submission" date="2018-09" db="EMBL/GenBank/DDBJ databases">
        <title>Murine metabolic-syndrome-specific gut microbial biobank.</title>
        <authorList>
            <person name="Liu C."/>
        </authorList>
    </citation>
    <scope>NUCLEOTIDE SEQUENCE</scope>
    <source>
        <strain evidence="2">D42-62</strain>
    </source>
</reference>
<comment type="caution">
    <text evidence="2">The sequence shown here is derived from an EMBL/GenBank/DDBJ whole genome shotgun (WGS) entry which is preliminary data.</text>
</comment>
<name>A0A9X5GST5_9FIRM</name>
<sequence length="267" mass="30817">MFGIFMESFVILKLYTGLKLLLLLSVVAWVYLLVTEKNKSIRILLVYAPMIVVALFLFPVSRKGFVAIGLDGETYYRILWTIPLGIIFVYGMCRLFERHRRIGLVAGASLIAACGSYVYQGTYISRAENLYHIPDTVVNICDLIGPEDEESRVSAVMPGELIHFVRQYNTSINMPYGREMLVNAWDYYNAVYEAMEKPEVVDMEELLKATREEYCQYIILSKERRTKEDPEACGLLLLDEIDGYLIYEDPVTAQVVNEWQVYYEDEE</sequence>
<organism evidence="2 3">
    <name type="scientific">Parablautia muri</name>
    <dbReference type="NCBI Taxonomy" id="2320879"/>
    <lineage>
        <taxon>Bacteria</taxon>
        <taxon>Bacillati</taxon>
        <taxon>Bacillota</taxon>
        <taxon>Clostridia</taxon>
        <taxon>Lachnospirales</taxon>
        <taxon>Lachnospiraceae</taxon>
        <taxon>Parablautia</taxon>
    </lineage>
</organism>
<keyword evidence="3" id="KW-1185">Reference proteome</keyword>
<dbReference type="EMBL" id="QZDT01000007">
    <property type="protein sequence ID" value="NBJ92262.1"/>
    <property type="molecule type" value="Genomic_DNA"/>
</dbReference>
<dbReference type="AlphaFoldDB" id="A0A9X5GST5"/>
<protein>
    <submittedName>
        <fullName evidence="2">Uncharacterized protein</fullName>
    </submittedName>
</protein>
<feature type="transmembrane region" description="Helical" evidence="1">
    <location>
        <begin position="78"/>
        <end position="95"/>
    </location>
</feature>
<evidence type="ECO:0000256" key="1">
    <source>
        <dbReference type="SAM" id="Phobius"/>
    </source>
</evidence>
<keyword evidence="1" id="KW-1133">Transmembrane helix</keyword>
<evidence type="ECO:0000313" key="2">
    <source>
        <dbReference type="EMBL" id="NBJ92262.1"/>
    </source>
</evidence>
<dbReference type="OrthoDB" id="1829094at2"/>
<feature type="transmembrane region" description="Helical" evidence="1">
    <location>
        <begin position="41"/>
        <end position="58"/>
    </location>
</feature>
<gene>
    <name evidence="2" type="ORF">D5281_06545</name>
</gene>
<dbReference type="Proteomes" id="UP001154420">
    <property type="component" value="Unassembled WGS sequence"/>
</dbReference>
<dbReference type="RefSeq" id="WP_160559361.1">
    <property type="nucleotide sequence ID" value="NZ_QZDT01000007.1"/>
</dbReference>
<accession>A0A9X5GST5</accession>
<evidence type="ECO:0000313" key="3">
    <source>
        <dbReference type="Proteomes" id="UP001154420"/>
    </source>
</evidence>
<keyword evidence="1" id="KW-0812">Transmembrane</keyword>
<keyword evidence="1" id="KW-0472">Membrane</keyword>
<feature type="transmembrane region" description="Helical" evidence="1">
    <location>
        <begin position="102"/>
        <end position="119"/>
    </location>
</feature>